<reference evidence="1" key="1">
    <citation type="submission" date="2023-04" db="EMBL/GenBank/DDBJ databases">
        <title>A chromosome-level genome assembly of the parasitoid wasp Eretmocerus hayati.</title>
        <authorList>
            <person name="Zhong Y."/>
            <person name="Liu S."/>
            <person name="Liu Y."/>
        </authorList>
    </citation>
    <scope>NUCLEOTIDE SEQUENCE</scope>
    <source>
        <strain evidence="1">ZJU_SS_LIU_2023</strain>
    </source>
</reference>
<sequence length="213" mass="24606">MEIESKNEEEGEQWVALINYSDKKFGDKSLQIVSCEDIKNFDHRKFEDDMKNLELAKSTRKKLDPLEEEKMKFYYVAWINPHGEKIYKSAEVIAVRGSTAELEELKAEKRPRKNPKRESLVIDVIENRDGEIEANVHTQRREDVDGNSIDDGKGAEESSSSDGGVKKTLRIIKQDIESFFLERIMKHIDMLQKLKTQKNAMVTKVISCKPETV</sequence>
<proteinExistence type="predicted"/>
<accession>A0ACC2P343</accession>
<keyword evidence="2" id="KW-1185">Reference proteome</keyword>
<comment type="caution">
    <text evidence="1">The sequence shown here is derived from an EMBL/GenBank/DDBJ whole genome shotgun (WGS) entry which is preliminary data.</text>
</comment>
<name>A0ACC2P343_9HYME</name>
<dbReference type="EMBL" id="CM056742">
    <property type="protein sequence ID" value="KAJ8677744.1"/>
    <property type="molecule type" value="Genomic_DNA"/>
</dbReference>
<protein>
    <submittedName>
        <fullName evidence="1">Uncharacterized protein</fullName>
    </submittedName>
</protein>
<organism evidence="1 2">
    <name type="scientific">Eretmocerus hayati</name>
    <dbReference type="NCBI Taxonomy" id="131215"/>
    <lineage>
        <taxon>Eukaryota</taxon>
        <taxon>Metazoa</taxon>
        <taxon>Ecdysozoa</taxon>
        <taxon>Arthropoda</taxon>
        <taxon>Hexapoda</taxon>
        <taxon>Insecta</taxon>
        <taxon>Pterygota</taxon>
        <taxon>Neoptera</taxon>
        <taxon>Endopterygota</taxon>
        <taxon>Hymenoptera</taxon>
        <taxon>Apocrita</taxon>
        <taxon>Proctotrupomorpha</taxon>
        <taxon>Chalcidoidea</taxon>
        <taxon>Aphelinidae</taxon>
        <taxon>Aphelininae</taxon>
        <taxon>Eretmocerus</taxon>
    </lineage>
</organism>
<evidence type="ECO:0000313" key="2">
    <source>
        <dbReference type="Proteomes" id="UP001239111"/>
    </source>
</evidence>
<gene>
    <name evidence="1" type="ORF">QAD02_013531</name>
</gene>
<evidence type="ECO:0000313" key="1">
    <source>
        <dbReference type="EMBL" id="KAJ8677744.1"/>
    </source>
</evidence>
<dbReference type="Proteomes" id="UP001239111">
    <property type="component" value="Chromosome 2"/>
</dbReference>